<keyword evidence="6 7" id="KW-0472">Membrane</keyword>
<proteinExistence type="inferred from homology"/>
<organism evidence="10 11">
    <name type="scientific">Candidatus Uhrbacteria bacterium RIFCSPHIGHO2_01_FULL_63_20</name>
    <dbReference type="NCBI Taxonomy" id="1802385"/>
    <lineage>
        <taxon>Bacteria</taxon>
        <taxon>Candidatus Uhriibacteriota</taxon>
    </lineage>
</organism>
<feature type="transmembrane region" description="Helical" evidence="7">
    <location>
        <begin position="180"/>
        <end position="203"/>
    </location>
</feature>
<keyword evidence="5 7" id="KW-1133">Transmembrane helix</keyword>
<comment type="similarity">
    <text evidence="2">Belongs to the peptidase A24 family.</text>
</comment>
<evidence type="ECO:0008006" key="12">
    <source>
        <dbReference type="Google" id="ProtNLM"/>
    </source>
</evidence>
<feature type="transmembrane region" description="Helical" evidence="7">
    <location>
        <begin position="223"/>
        <end position="240"/>
    </location>
</feature>
<evidence type="ECO:0000259" key="9">
    <source>
        <dbReference type="Pfam" id="PF06750"/>
    </source>
</evidence>
<dbReference type="EMBL" id="MGDT01000007">
    <property type="protein sequence ID" value="OGL66515.1"/>
    <property type="molecule type" value="Genomic_DNA"/>
</dbReference>
<dbReference type="PANTHER" id="PTHR30487:SF0">
    <property type="entry name" value="PREPILIN LEADER PEPTIDASE_N-METHYLTRANSFERASE-RELATED"/>
    <property type="match status" value="1"/>
</dbReference>
<evidence type="ECO:0000256" key="2">
    <source>
        <dbReference type="ARBA" id="ARBA00005801"/>
    </source>
</evidence>
<name>A0A1F7TKM8_9BACT</name>
<dbReference type="InterPro" id="IPR000045">
    <property type="entry name" value="Prepilin_IV_endopep_pep"/>
</dbReference>
<feature type="transmembrane region" description="Helical" evidence="7">
    <location>
        <begin position="73"/>
        <end position="91"/>
    </location>
</feature>
<reference evidence="10 11" key="1">
    <citation type="journal article" date="2016" name="Nat. Commun.">
        <title>Thousands of microbial genomes shed light on interconnected biogeochemical processes in an aquifer system.</title>
        <authorList>
            <person name="Anantharaman K."/>
            <person name="Brown C.T."/>
            <person name="Hug L.A."/>
            <person name="Sharon I."/>
            <person name="Castelle C.J."/>
            <person name="Probst A.J."/>
            <person name="Thomas B.C."/>
            <person name="Singh A."/>
            <person name="Wilkins M.J."/>
            <person name="Karaoz U."/>
            <person name="Brodie E.L."/>
            <person name="Williams K.H."/>
            <person name="Hubbard S.S."/>
            <person name="Banfield J.F."/>
        </authorList>
    </citation>
    <scope>NUCLEOTIDE SEQUENCE [LARGE SCALE GENOMIC DNA]</scope>
</reference>
<dbReference type="AlphaFoldDB" id="A0A1F7TKM8"/>
<feature type="transmembrane region" description="Helical" evidence="7">
    <location>
        <begin position="6"/>
        <end position="24"/>
    </location>
</feature>
<dbReference type="GO" id="GO:0006465">
    <property type="term" value="P:signal peptide processing"/>
    <property type="evidence" value="ECO:0007669"/>
    <property type="project" value="TreeGrafter"/>
</dbReference>
<dbReference type="Pfam" id="PF01478">
    <property type="entry name" value="Peptidase_A24"/>
    <property type="match status" value="1"/>
</dbReference>
<evidence type="ECO:0000256" key="4">
    <source>
        <dbReference type="ARBA" id="ARBA00022692"/>
    </source>
</evidence>
<dbReference type="InterPro" id="IPR010627">
    <property type="entry name" value="Prepilin_pept_A24_N"/>
</dbReference>
<feature type="domain" description="Prepilin type IV endopeptidase peptidase" evidence="8">
    <location>
        <begin position="106"/>
        <end position="209"/>
    </location>
</feature>
<dbReference type="STRING" id="1802385.A2856_02380"/>
<sequence>MAGLLLAFVVGACIGSFLNVLVFRTRTHEAPNGRSRCQRCQRVLTPLELVPIASFLALRGRCRGCRKPISAQYPLVETAVGCLFAFVYRSHGMPLDFSLPLIRDLAFVSILALLFTYDLKYKLLPDRFTLPAIAVAFGLNVWLGRRPTELSMGAALAGGFFLLQYVLSRGRWIGGGDIRLGVLMGSMLGLPATLGALVIAYVIGALVGLGLLVAKKADGKTEIPFGTFLTASTFLMLFWGERIIGWYLGFVT</sequence>
<dbReference type="GO" id="GO:0004190">
    <property type="term" value="F:aspartic-type endopeptidase activity"/>
    <property type="evidence" value="ECO:0007669"/>
    <property type="project" value="InterPro"/>
</dbReference>
<dbReference type="Gene3D" id="1.20.120.1220">
    <property type="match status" value="1"/>
</dbReference>
<protein>
    <recommendedName>
        <fullName evidence="12">Prepilin peptidase</fullName>
    </recommendedName>
</protein>
<evidence type="ECO:0000256" key="6">
    <source>
        <dbReference type="ARBA" id="ARBA00023136"/>
    </source>
</evidence>
<evidence type="ECO:0000313" key="11">
    <source>
        <dbReference type="Proteomes" id="UP000177885"/>
    </source>
</evidence>
<evidence type="ECO:0000256" key="3">
    <source>
        <dbReference type="ARBA" id="ARBA00022475"/>
    </source>
</evidence>
<feature type="transmembrane region" description="Helical" evidence="7">
    <location>
        <begin position="150"/>
        <end position="168"/>
    </location>
</feature>
<keyword evidence="3" id="KW-1003">Cell membrane</keyword>
<gene>
    <name evidence="10" type="ORF">A2856_02380</name>
</gene>
<evidence type="ECO:0000259" key="8">
    <source>
        <dbReference type="Pfam" id="PF01478"/>
    </source>
</evidence>
<keyword evidence="4 7" id="KW-0812">Transmembrane</keyword>
<feature type="domain" description="Prepilin peptidase A24 N-terminal" evidence="9">
    <location>
        <begin position="9"/>
        <end position="88"/>
    </location>
</feature>
<comment type="subcellular location">
    <subcellularLocation>
        <location evidence="1">Cell membrane</location>
        <topology evidence="1">Multi-pass membrane protein</topology>
    </subcellularLocation>
</comment>
<evidence type="ECO:0000313" key="10">
    <source>
        <dbReference type="EMBL" id="OGL66515.1"/>
    </source>
</evidence>
<dbReference type="Pfam" id="PF06750">
    <property type="entry name" value="A24_N_bact"/>
    <property type="match status" value="1"/>
</dbReference>
<feature type="transmembrane region" description="Helical" evidence="7">
    <location>
        <begin position="128"/>
        <end position="144"/>
    </location>
</feature>
<dbReference type="InterPro" id="IPR050882">
    <property type="entry name" value="Prepilin_peptidase/N-MTase"/>
</dbReference>
<evidence type="ECO:0000256" key="7">
    <source>
        <dbReference type="SAM" id="Phobius"/>
    </source>
</evidence>
<dbReference type="PANTHER" id="PTHR30487">
    <property type="entry name" value="TYPE 4 PREPILIN-LIKE PROTEINS LEADER PEPTIDE-PROCESSING ENZYME"/>
    <property type="match status" value="1"/>
</dbReference>
<dbReference type="GO" id="GO:0005886">
    <property type="term" value="C:plasma membrane"/>
    <property type="evidence" value="ECO:0007669"/>
    <property type="project" value="UniProtKB-SubCell"/>
</dbReference>
<evidence type="ECO:0000256" key="1">
    <source>
        <dbReference type="ARBA" id="ARBA00004651"/>
    </source>
</evidence>
<comment type="caution">
    <text evidence="10">The sequence shown here is derived from an EMBL/GenBank/DDBJ whole genome shotgun (WGS) entry which is preliminary data.</text>
</comment>
<accession>A0A1F7TKM8</accession>
<dbReference type="Proteomes" id="UP000177885">
    <property type="component" value="Unassembled WGS sequence"/>
</dbReference>
<evidence type="ECO:0000256" key="5">
    <source>
        <dbReference type="ARBA" id="ARBA00022989"/>
    </source>
</evidence>